<dbReference type="CDD" id="cd18577">
    <property type="entry name" value="ABC_6TM_Pgp_ABCB1_D1_like"/>
    <property type="match status" value="1"/>
</dbReference>
<evidence type="ECO:0000256" key="4">
    <source>
        <dbReference type="ARBA" id="ARBA00023136"/>
    </source>
</evidence>
<feature type="transmembrane region" description="Helical" evidence="5">
    <location>
        <begin position="105"/>
        <end position="129"/>
    </location>
</feature>
<organism evidence="8 9">
    <name type="scientific">Guyanagaster necrorhizus</name>
    <dbReference type="NCBI Taxonomy" id="856835"/>
    <lineage>
        <taxon>Eukaryota</taxon>
        <taxon>Fungi</taxon>
        <taxon>Dikarya</taxon>
        <taxon>Basidiomycota</taxon>
        <taxon>Agaricomycotina</taxon>
        <taxon>Agaricomycetes</taxon>
        <taxon>Agaricomycetidae</taxon>
        <taxon>Agaricales</taxon>
        <taxon>Marasmiineae</taxon>
        <taxon>Physalacriaceae</taxon>
        <taxon>Guyanagaster</taxon>
    </lineage>
</organism>
<dbReference type="PANTHER" id="PTHR24222:SF76">
    <property type="entry name" value="MYCOBACTIN IMPORT ATP-BINDING_PERMEASE PROTEIN IRTB"/>
    <property type="match status" value="1"/>
</dbReference>
<dbReference type="GO" id="GO:0005524">
    <property type="term" value="F:ATP binding"/>
    <property type="evidence" value="ECO:0007669"/>
    <property type="project" value="InterPro"/>
</dbReference>
<keyword evidence="4 5" id="KW-0472">Membrane</keyword>
<proteinExistence type="predicted"/>
<feature type="domain" description="ABC transmembrane type-1" evidence="7">
    <location>
        <begin position="11"/>
        <end position="170"/>
    </location>
</feature>
<dbReference type="InterPro" id="IPR039421">
    <property type="entry name" value="Type_1_exporter"/>
</dbReference>
<dbReference type="InterPro" id="IPR011527">
    <property type="entry name" value="ABC1_TM_dom"/>
</dbReference>
<evidence type="ECO:0000259" key="6">
    <source>
        <dbReference type="PROSITE" id="PS50893"/>
    </source>
</evidence>
<comment type="subcellular location">
    <subcellularLocation>
        <location evidence="1">Membrane</location>
        <topology evidence="1">Multi-pass membrane protein</topology>
    </subcellularLocation>
</comment>
<dbReference type="EMBL" id="MU250529">
    <property type="protein sequence ID" value="KAG7448838.1"/>
    <property type="molecule type" value="Genomic_DNA"/>
</dbReference>
<dbReference type="GO" id="GO:0140359">
    <property type="term" value="F:ABC-type transporter activity"/>
    <property type="evidence" value="ECO:0007669"/>
    <property type="project" value="InterPro"/>
</dbReference>
<dbReference type="Pfam" id="PF00664">
    <property type="entry name" value="ABC_membrane"/>
    <property type="match status" value="1"/>
</dbReference>
<dbReference type="AlphaFoldDB" id="A0A9P7VYB4"/>
<dbReference type="InterPro" id="IPR003439">
    <property type="entry name" value="ABC_transporter-like_ATP-bd"/>
</dbReference>
<evidence type="ECO:0000256" key="1">
    <source>
        <dbReference type="ARBA" id="ARBA00004141"/>
    </source>
</evidence>
<dbReference type="PANTHER" id="PTHR24222">
    <property type="entry name" value="ABC TRANSPORTER B FAMILY"/>
    <property type="match status" value="1"/>
</dbReference>
<evidence type="ECO:0000256" key="2">
    <source>
        <dbReference type="ARBA" id="ARBA00022692"/>
    </source>
</evidence>
<dbReference type="SUPFAM" id="SSF90123">
    <property type="entry name" value="ABC transporter transmembrane region"/>
    <property type="match status" value="1"/>
</dbReference>
<dbReference type="Gene3D" id="1.20.1560.10">
    <property type="entry name" value="ABC transporter type 1, transmembrane domain"/>
    <property type="match status" value="1"/>
</dbReference>
<accession>A0A9P7VYB4</accession>
<evidence type="ECO:0000313" key="9">
    <source>
        <dbReference type="Proteomes" id="UP000812287"/>
    </source>
</evidence>
<feature type="domain" description="ABC transporter" evidence="6">
    <location>
        <begin position="205"/>
        <end position="406"/>
    </location>
</feature>
<dbReference type="OrthoDB" id="6500128at2759"/>
<dbReference type="GO" id="GO:0005886">
    <property type="term" value="C:plasma membrane"/>
    <property type="evidence" value="ECO:0007669"/>
    <property type="project" value="TreeGrafter"/>
</dbReference>
<reference evidence="8" key="1">
    <citation type="submission" date="2020-11" db="EMBL/GenBank/DDBJ databases">
        <title>Adaptations for nitrogen fixation in a non-lichenized fungal sporocarp promotes dispersal by wood-feeding termites.</title>
        <authorList>
            <consortium name="DOE Joint Genome Institute"/>
            <person name="Koch R.A."/>
            <person name="Yoon G."/>
            <person name="Arayal U."/>
            <person name="Lail K."/>
            <person name="Amirebrahimi M."/>
            <person name="Labutti K."/>
            <person name="Lipzen A."/>
            <person name="Riley R."/>
            <person name="Barry K."/>
            <person name="Henrissat B."/>
            <person name="Grigoriev I.V."/>
            <person name="Herr J.R."/>
            <person name="Aime M.C."/>
        </authorList>
    </citation>
    <scope>NUCLEOTIDE SEQUENCE</scope>
    <source>
        <strain evidence="8">MCA 3950</strain>
    </source>
</reference>
<evidence type="ECO:0000256" key="5">
    <source>
        <dbReference type="SAM" id="Phobius"/>
    </source>
</evidence>
<keyword evidence="8" id="KW-0378">Hydrolase</keyword>
<keyword evidence="2 5" id="KW-0812">Transmembrane</keyword>
<dbReference type="InterPro" id="IPR036640">
    <property type="entry name" value="ABC1_TM_sf"/>
</dbReference>
<dbReference type="SUPFAM" id="SSF52540">
    <property type="entry name" value="P-loop containing nucleoside triphosphate hydrolases"/>
    <property type="match status" value="1"/>
</dbReference>
<dbReference type="InterPro" id="IPR027417">
    <property type="entry name" value="P-loop_NTPase"/>
</dbReference>
<dbReference type="Gene3D" id="3.40.50.300">
    <property type="entry name" value="P-loop containing nucleotide triphosphate hydrolases"/>
    <property type="match status" value="1"/>
</dbReference>
<dbReference type="GO" id="GO:0016887">
    <property type="term" value="F:ATP hydrolysis activity"/>
    <property type="evidence" value="ECO:0007669"/>
    <property type="project" value="InterPro"/>
</dbReference>
<keyword evidence="9" id="KW-1185">Reference proteome</keyword>
<keyword evidence="3 5" id="KW-1133">Transmembrane helix</keyword>
<dbReference type="PROSITE" id="PS50893">
    <property type="entry name" value="ABC_TRANSPORTER_2"/>
    <property type="match status" value="1"/>
</dbReference>
<dbReference type="GeneID" id="66104343"/>
<sequence>MSEKVALVVSFLSAFATGFILAYIRRLVLALTSLLPCIGITGAVMNKAISKYMQLSLKHTADAGNIAEEVISTVRTAQAFGTQRILSSLYDQHVAKSKVVDVKSAVWLGGSLSVFFFCIYSSYALAFSFGTTLILRGDANAVTVINVFMAILIGSFSLALLAPEMQAITHGRGAAAKLYATIDRVPDIDSADLSGEKPETVYGEVTLEDIHFNYPSRPNIAVVKGINLTFRAGKIAALVSASGSGKSTVIFLIERFYDPLSGVKLDGWELKSLNVRWLRWQIGLVSQEPTPFATTIRGNVEHGLIGTKYENASEEKFALVKEACVKSNADGFITKLPLDYDIMVGERGLLLRGGQKQRVAIVSDPRILILYEATSALDTWSEGIVQDALDKASAGRTTSTRVSTAC</sequence>
<gene>
    <name evidence="8" type="ORF">BT62DRAFT_730420</name>
</gene>
<comment type="caution">
    <text evidence="8">The sequence shown here is derived from an EMBL/GenBank/DDBJ whole genome shotgun (WGS) entry which is preliminary data.</text>
</comment>
<name>A0A9P7VYB4_9AGAR</name>
<feature type="transmembrane region" description="Helical" evidence="5">
    <location>
        <begin position="141"/>
        <end position="162"/>
    </location>
</feature>
<dbReference type="Proteomes" id="UP000812287">
    <property type="component" value="Unassembled WGS sequence"/>
</dbReference>
<protein>
    <submittedName>
        <fullName evidence="8">P-loop containing nucleoside triphosphate hydrolase protein</fullName>
    </submittedName>
</protein>
<evidence type="ECO:0000313" key="8">
    <source>
        <dbReference type="EMBL" id="KAG7448838.1"/>
    </source>
</evidence>
<dbReference type="PROSITE" id="PS50929">
    <property type="entry name" value="ABC_TM1F"/>
    <property type="match status" value="1"/>
</dbReference>
<dbReference type="Pfam" id="PF00005">
    <property type="entry name" value="ABC_tran"/>
    <property type="match status" value="1"/>
</dbReference>
<dbReference type="RefSeq" id="XP_043042338.1">
    <property type="nucleotide sequence ID" value="XM_043182047.1"/>
</dbReference>
<evidence type="ECO:0000259" key="7">
    <source>
        <dbReference type="PROSITE" id="PS50929"/>
    </source>
</evidence>
<evidence type="ECO:0000256" key="3">
    <source>
        <dbReference type="ARBA" id="ARBA00022989"/>
    </source>
</evidence>
<feature type="transmembrane region" description="Helical" evidence="5">
    <location>
        <begin position="26"/>
        <end position="45"/>
    </location>
</feature>